<reference evidence="1" key="1">
    <citation type="submission" date="2022-11" db="EMBL/GenBank/DDBJ databases">
        <authorList>
            <person name="Petersen C."/>
        </authorList>
    </citation>
    <scope>NUCLEOTIDE SEQUENCE</scope>
    <source>
        <strain evidence="1">IBT 30069</strain>
    </source>
</reference>
<comment type="caution">
    <text evidence="1">The sequence shown here is derived from an EMBL/GenBank/DDBJ whole genome shotgun (WGS) entry which is preliminary data.</text>
</comment>
<name>A0A9W9FCP7_9EURO</name>
<gene>
    <name evidence="1" type="ORF">N7456_008243</name>
</gene>
<proteinExistence type="predicted"/>
<evidence type="ECO:0000313" key="2">
    <source>
        <dbReference type="Proteomes" id="UP001149165"/>
    </source>
</evidence>
<protein>
    <submittedName>
        <fullName evidence="1">Uncharacterized protein</fullName>
    </submittedName>
</protein>
<reference evidence="1" key="2">
    <citation type="journal article" date="2023" name="IMA Fungus">
        <title>Comparative genomic study of the Penicillium genus elucidates a diverse pangenome and 15 lateral gene transfer events.</title>
        <authorList>
            <person name="Petersen C."/>
            <person name="Sorensen T."/>
            <person name="Nielsen M.R."/>
            <person name="Sondergaard T.E."/>
            <person name="Sorensen J.L."/>
            <person name="Fitzpatrick D.A."/>
            <person name="Frisvad J.C."/>
            <person name="Nielsen K.L."/>
        </authorList>
    </citation>
    <scope>NUCLEOTIDE SEQUENCE</scope>
    <source>
        <strain evidence="1">IBT 30069</strain>
    </source>
</reference>
<dbReference type="AlphaFoldDB" id="A0A9W9FCP7"/>
<dbReference type="OrthoDB" id="3014656at2759"/>
<accession>A0A9W9FCP7</accession>
<sequence length="153" mass="17075">MVNIISASQSVVAAYTATIALTGNYSYPLTRLGDRISTFFLPNYVSFSLGDMTIMPNRSYVSEGFQAELTAWRGTGLGSQVSIIDSVIQPVSNESALCWLTYHIKPENGMAPWDWTNVYSYRLTDEVSSTGVRGGFEFNNQDNEELQYAKRFP</sequence>
<dbReference type="Proteomes" id="UP001149165">
    <property type="component" value="Unassembled WGS sequence"/>
</dbReference>
<evidence type="ECO:0000313" key="1">
    <source>
        <dbReference type="EMBL" id="KAJ5097522.1"/>
    </source>
</evidence>
<organism evidence="1 2">
    <name type="scientific">Penicillium angulare</name>
    <dbReference type="NCBI Taxonomy" id="116970"/>
    <lineage>
        <taxon>Eukaryota</taxon>
        <taxon>Fungi</taxon>
        <taxon>Dikarya</taxon>
        <taxon>Ascomycota</taxon>
        <taxon>Pezizomycotina</taxon>
        <taxon>Eurotiomycetes</taxon>
        <taxon>Eurotiomycetidae</taxon>
        <taxon>Eurotiales</taxon>
        <taxon>Aspergillaceae</taxon>
        <taxon>Penicillium</taxon>
    </lineage>
</organism>
<keyword evidence="2" id="KW-1185">Reference proteome</keyword>
<dbReference type="EMBL" id="JAPQKH010000005">
    <property type="protein sequence ID" value="KAJ5097522.1"/>
    <property type="molecule type" value="Genomic_DNA"/>
</dbReference>